<evidence type="ECO:0000313" key="7">
    <source>
        <dbReference type="EMBL" id="KAH8042259.1"/>
    </source>
</evidence>
<feature type="region of interest" description="Disordered" evidence="4">
    <location>
        <begin position="401"/>
        <end position="444"/>
    </location>
</feature>
<dbReference type="AlphaFoldDB" id="A0A9J6F7U8"/>
<protein>
    <recommendedName>
        <fullName evidence="6">VWFC domain-containing protein</fullName>
    </recommendedName>
</protein>
<keyword evidence="5" id="KW-0812">Transmembrane</keyword>
<proteinExistence type="predicted"/>
<feature type="region of interest" description="Disordered" evidence="4">
    <location>
        <begin position="720"/>
        <end position="779"/>
    </location>
</feature>
<dbReference type="PANTHER" id="PTHR46698:SF3">
    <property type="entry name" value="TENECTIN ISOFORM 1-RELATED"/>
    <property type="match status" value="1"/>
</dbReference>
<dbReference type="Gene3D" id="2.10.70.10">
    <property type="entry name" value="Complement Module, domain 1"/>
    <property type="match status" value="1"/>
</dbReference>
<evidence type="ECO:0000256" key="2">
    <source>
        <dbReference type="ARBA" id="ARBA00022525"/>
    </source>
</evidence>
<dbReference type="Proteomes" id="UP000821866">
    <property type="component" value="Chromosome 1"/>
</dbReference>
<keyword evidence="2" id="KW-0964">Secreted</keyword>
<feature type="region of interest" description="Disordered" evidence="4">
    <location>
        <begin position="80"/>
        <end position="117"/>
    </location>
</feature>
<feature type="compositionally biased region" description="Basic and acidic residues" evidence="4">
    <location>
        <begin position="94"/>
        <end position="114"/>
    </location>
</feature>
<keyword evidence="3" id="KW-0732">Signal</keyword>
<comment type="subcellular location">
    <subcellularLocation>
        <location evidence="1">Secreted</location>
    </subcellularLocation>
</comment>
<feature type="compositionally biased region" description="Basic residues" evidence="4">
    <location>
        <begin position="765"/>
        <end position="776"/>
    </location>
</feature>
<sequence>MRRRKSEKRESKAFERSAELGVVVIAVLALSTLFSLRLVFVSFLGAPYEMMRMLHIAMVGPLGDATASRRHTLRTNVRTAGGGLQVGRTQRSVSLDEKPQVVHPVSKEPPEQNEPKPQVVNLSDEQVNNLAEKPQIVFGSEREPVKNLGEKPQVLNPDVDPVGNYKEKPNTLKATYPGPYGERDPVPQIPVPPSLGYGVPVGNIQVPTTPRPPKLKGKCCGFVGEAYFLRSERTPPSPPLKLPAASPITTLTFLEPGCFYKSERYEHGESVETPEPCLNCTCQKGVLVCYLRVCPTIGTPAPGCFTAREAGQCCPSVFCSGDKKSETTTTPPPPTDDDYYDYPATIDYDTDTSHNHDYHHYNKEALHNLYSTPSVIVEQTEQSTIAEDDVTVTATELSSTTTTTTKAATQTSSEATTARRPVTTFTSTTAAQKHQSAGTSSTPKDVAVTATIITPTVTTSLPLKTTTKLVDPSGSGHGDNVEVPSESPASRQNTVQRPVHKDTTSPTTRTPSTTAAAADLEARTPAKPFGQDSDSNKRPEVIEGVPKVVVAATTTTTTTGGRAKVASTTALPFDSNEALADAGYVAGTASPNEVEASVRKPLTDDEPVNSVEDALKGGGRDSIMFVSSTPLPFELHHSFDLQDLNTVSGACLDEASLYAEGSAMLSSNFCNYCYCIRGLKRCVQPKCHLAVEDCEPQFTSQYDCCPASYACTQGPNATTPLPPPTTSTPTTASTTTTAATTTTTTSTTTTTTEGPVVIPIQDSHARRKRTKTKQNKNSRPAAKALCLISRRYNGAVDEEDVIRPGFVIQDARRHADAVSVAWGRRQGLLSSCSPAATATTVRGWRQGLLGGFSIPITGISS</sequence>
<feature type="region of interest" description="Disordered" evidence="4">
    <location>
        <begin position="148"/>
        <end position="179"/>
    </location>
</feature>
<dbReference type="PANTHER" id="PTHR46698">
    <property type="entry name" value="CROSSVEINLESS 2"/>
    <property type="match status" value="1"/>
</dbReference>
<evidence type="ECO:0000313" key="8">
    <source>
        <dbReference type="Proteomes" id="UP000821866"/>
    </source>
</evidence>
<feature type="compositionally biased region" description="Low complexity" evidence="4">
    <location>
        <begin position="727"/>
        <end position="752"/>
    </location>
</feature>
<reference evidence="7" key="2">
    <citation type="submission" date="2021-09" db="EMBL/GenBank/DDBJ databases">
        <authorList>
            <person name="Jia N."/>
            <person name="Wang J."/>
            <person name="Shi W."/>
            <person name="Du L."/>
            <person name="Sun Y."/>
            <person name="Zhan W."/>
            <person name="Jiang J."/>
            <person name="Wang Q."/>
            <person name="Zhang B."/>
            <person name="Ji P."/>
            <person name="Sakyi L.B."/>
            <person name="Cui X."/>
            <person name="Yuan T."/>
            <person name="Jiang B."/>
            <person name="Yang W."/>
            <person name="Lam T.T.-Y."/>
            <person name="Chang Q."/>
            <person name="Ding S."/>
            <person name="Wang X."/>
            <person name="Zhu J."/>
            <person name="Ruan X."/>
            <person name="Zhao L."/>
            <person name="Wei J."/>
            <person name="Que T."/>
            <person name="Du C."/>
            <person name="Cheng J."/>
            <person name="Dai P."/>
            <person name="Han X."/>
            <person name="Huang E."/>
            <person name="Gao Y."/>
            <person name="Liu J."/>
            <person name="Shao H."/>
            <person name="Ye R."/>
            <person name="Li L."/>
            <person name="Wei W."/>
            <person name="Wang X."/>
            <person name="Wang C."/>
            <person name="Huo Q."/>
            <person name="Li W."/>
            <person name="Guo W."/>
            <person name="Chen H."/>
            <person name="Chen S."/>
            <person name="Zhou L."/>
            <person name="Zhou L."/>
            <person name="Ni X."/>
            <person name="Tian J."/>
            <person name="Zhou Y."/>
            <person name="Sheng Y."/>
            <person name="Liu T."/>
            <person name="Pan Y."/>
            <person name="Xia L."/>
            <person name="Li J."/>
            <person name="Zhao F."/>
            <person name="Cao W."/>
        </authorList>
    </citation>
    <scope>NUCLEOTIDE SEQUENCE</scope>
    <source>
        <strain evidence="7">Rmic-2018</strain>
        <tissue evidence="7">Larvae</tissue>
    </source>
</reference>
<evidence type="ECO:0000256" key="3">
    <source>
        <dbReference type="ARBA" id="ARBA00022729"/>
    </source>
</evidence>
<dbReference type="InterPro" id="IPR052424">
    <property type="entry name" value="Kielin_Chordin-BMP_Reg"/>
</dbReference>
<keyword evidence="8" id="KW-1185">Reference proteome</keyword>
<feature type="region of interest" description="Disordered" evidence="4">
    <location>
        <begin position="322"/>
        <end position="341"/>
    </location>
</feature>
<feature type="compositionally biased region" description="Low complexity" evidence="4">
    <location>
        <begin position="401"/>
        <end position="418"/>
    </location>
</feature>
<dbReference type="GO" id="GO:0005576">
    <property type="term" value="C:extracellular region"/>
    <property type="evidence" value="ECO:0007669"/>
    <property type="project" value="UniProtKB-SubCell"/>
</dbReference>
<evidence type="ECO:0000256" key="4">
    <source>
        <dbReference type="SAM" id="MobiDB-lite"/>
    </source>
</evidence>
<feature type="compositionally biased region" description="Low complexity" evidence="4">
    <location>
        <begin position="504"/>
        <end position="518"/>
    </location>
</feature>
<keyword evidence="5" id="KW-1133">Transmembrane helix</keyword>
<organism evidence="7 8">
    <name type="scientific">Rhipicephalus microplus</name>
    <name type="common">Cattle tick</name>
    <name type="synonym">Boophilus microplus</name>
    <dbReference type="NCBI Taxonomy" id="6941"/>
    <lineage>
        <taxon>Eukaryota</taxon>
        <taxon>Metazoa</taxon>
        <taxon>Ecdysozoa</taxon>
        <taxon>Arthropoda</taxon>
        <taxon>Chelicerata</taxon>
        <taxon>Arachnida</taxon>
        <taxon>Acari</taxon>
        <taxon>Parasitiformes</taxon>
        <taxon>Ixodida</taxon>
        <taxon>Ixodoidea</taxon>
        <taxon>Ixodidae</taxon>
        <taxon>Rhipicephalinae</taxon>
        <taxon>Rhipicephalus</taxon>
        <taxon>Boophilus</taxon>
    </lineage>
</organism>
<dbReference type="PROSITE" id="PS50184">
    <property type="entry name" value="VWFC_2"/>
    <property type="match status" value="1"/>
</dbReference>
<feature type="domain" description="VWFC" evidence="6">
    <location>
        <begin position="256"/>
        <end position="320"/>
    </location>
</feature>
<name>A0A9J6F7U8_RHIMP</name>
<feature type="region of interest" description="Disordered" evidence="4">
    <location>
        <begin position="464"/>
        <end position="541"/>
    </location>
</feature>
<feature type="compositionally biased region" description="Polar residues" evidence="4">
    <location>
        <begin position="487"/>
        <end position="496"/>
    </location>
</feature>
<evidence type="ECO:0000256" key="1">
    <source>
        <dbReference type="ARBA" id="ARBA00004613"/>
    </source>
</evidence>
<dbReference type="InterPro" id="IPR001007">
    <property type="entry name" value="VWF_dom"/>
</dbReference>
<evidence type="ECO:0000259" key="6">
    <source>
        <dbReference type="PROSITE" id="PS50184"/>
    </source>
</evidence>
<accession>A0A9J6F7U8</accession>
<feature type="compositionally biased region" description="Polar residues" evidence="4">
    <location>
        <begin position="423"/>
        <end position="443"/>
    </location>
</feature>
<gene>
    <name evidence="7" type="ORF">HPB51_021343</name>
</gene>
<dbReference type="EMBL" id="JABSTU010000001">
    <property type="protein sequence ID" value="KAH8042259.1"/>
    <property type="molecule type" value="Genomic_DNA"/>
</dbReference>
<keyword evidence="5" id="KW-0472">Membrane</keyword>
<dbReference type="SUPFAM" id="SSF57603">
    <property type="entry name" value="FnI-like domain"/>
    <property type="match status" value="2"/>
</dbReference>
<evidence type="ECO:0000256" key="5">
    <source>
        <dbReference type="SAM" id="Phobius"/>
    </source>
</evidence>
<comment type="caution">
    <text evidence="7">The sequence shown here is derived from an EMBL/GenBank/DDBJ whole genome shotgun (WGS) entry which is preliminary data.</text>
</comment>
<reference evidence="7" key="1">
    <citation type="journal article" date="2020" name="Cell">
        <title>Large-Scale Comparative Analyses of Tick Genomes Elucidate Their Genetic Diversity and Vector Capacities.</title>
        <authorList>
            <consortium name="Tick Genome and Microbiome Consortium (TIGMIC)"/>
            <person name="Jia N."/>
            <person name="Wang J."/>
            <person name="Shi W."/>
            <person name="Du L."/>
            <person name="Sun Y."/>
            <person name="Zhan W."/>
            <person name="Jiang J.F."/>
            <person name="Wang Q."/>
            <person name="Zhang B."/>
            <person name="Ji P."/>
            <person name="Bell-Sakyi L."/>
            <person name="Cui X.M."/>
            <person name="Yuan T.T."/>
            <person name="Jiang B.G."/>
            <person name="Yang W.F."/>
            <person name="Lam T.T."/>
            <person name="Chang Q.C."/>
            <person name="Ding S.J."/>
            <person name="Wang X.J."/>
            <person name="Zhu J.G."/>
            <person name="Ruan X.D."/>
            <person name="Zhao L."/>
            <person name="Wei J.T."/>
            <person name="Ye R.Z."/>
            <person name="Que T.C."/>
            <person name="Du C.H."/>
            <person name="Zhou Y.H."/>
            <person name="Cheng J.X."/>
            <person name="Dai P.F."/>
            <person name="Guo W.B."/>
            <person name="Han X.H."/>
            <person name="Huang E.J."/>
            <person name="Li L.F."/>
            <person name="Wei W."/>
            <person name="Gao Y.C."/>
            <person name="Liu J.Z."/>
            <person name="Shao H.Z."/>
            <person name="Wang X."/>
            <person name="Wang C.C."/>
            <person name="Yang T.C."/>
            <person name="Huo Q.B."/>
            <person name="Li W."/>
            <person name="Chen H.Y."/>
            <person name="Chen S.E."/>
            <person name="Zhou L.G."/>
            <person name="Ni X.B."/>
            <person name="Tian J.H."/>
            <person name="Sheng Y."/>
            <person name="Liu T."/>
            <person name="Pan Y.S."/>
            <person name="Xia L.Y."/>
            <person name="Li J."/>
            <person name="Zhao F."/>
            <person name="Cao W.C."/>
        </authorList>
    </citation>
    <scope>NUCLEOTIDE SEQUENCE</scope>
    <source>
        <strain evidence="7">Rmic-2018</strain>
    </source>
</reference>
<feature type="transmembrane region" description="Helical" evidence="5">
    <location>
        <begin position="20"/>
        <end position="44"/>
    </location>
</feature>